<organism evidence="2 3">
    <name type="scientific">Cytospora leucostoma</name>
    <dbReference type="NCBI Taxonomy" id="1230097"/>
    <lineage>
        <taxon>Eukaryota</taxon>
        <taxon>Fungi</taxon>
        <taxon>Dikarya</taxon>
        <taxon>Ascomycota</taxon>
        <taxon>Pezizomycotina</taxon>
        <taxon>Sordariomycetes</taxon>
        <taxon>Sordariomycetidae</taxon>
        <taxon>Diaporthales</taxon>
        <taxon>Cytosporaceae</taxon>
        <taxon>Cytospora</taxon>
    </lineage>
</organism>
<feature type="compositionally biased region" description="Low complexity" evidence="1">
    <location>
        <begin position="35"/>
        <end position="44"/>
    </location>
</feature>
<feature type="region of interest" description="Disordered" evidence="1">
    <location>
        <begin position="63"/>
        <end position="118"/>
    </location>
</feature>
<accession>A0A423VS34</accession>
<name>A0A423VS34_9PEZI</name>
<proteinExistence type="predicted"/>
<evidence type="ECO:0000313" key="2">
    <source>
        <dbReference type="EMBL" id="ROV93871.1"/>
    </source>
</evidence>
<gene>
    <name evidence="2" type="ORF">VPNG_09499</name>
</gene>
<feature type="compositionally biased region" description="Low complexity" evidence="1">
    <location>
        <begin position="97"/>
        <end position="118"/>
    </location>
</feature>
<dbReference type="EMBL" id="LKEB01000078">
    <property type="protein sequence ID" value="ROV93871.1"/>
    <property type="molecule type" value="Genomic_DNA"/>
</dbReference>
<keyword evidence="3" id="KW-1185">Reference proteome</keyword>
<feature type="region of interest" description="Disordered" evidence="1">
    <location>
        <begin position="1"/>
        <end position="44"/>
    </location>
</feature>
<feature type="compositionally biased region" description="Basic and acidic residues" evidence="1">
    <location>
        <begin position="24"/>
        <end position="34"/>
    </location>
</feature>
<evidence type="ECO:0000256" key="1">
    <source>
        <dbReference type="SAM" id="MobiDB-lite"/>
    </source>
</evidence>
<evidence type="ECO:0000313" key="3">
    <source>
        <dbReference type="Proteomes" id="UP000285146"/>
    </source>
</evidence>
<reference evidence="2 3" key="1">
    <citation type="submission" date="2015-09" db="EMBL/GenBank/DDBJ databases">
        <title>Host preference determinants of Valsa canker pathogens revealed by comparative genomics.</title>
        <authorList>
            <person name="Yin Z."/>
            <person name="Huang L."/>
        </authorList>
    </citation>
    <scope>NUCLEOTIDE SEQUENCE [LARGE SCALE GENOMIC DNA]</scope>
    <source>
        <strain evidence="2 3">SXYLt</strain>
    </source>
</reference>
<dbReference type="InParanoid" id="A0A423VS34"/>
<dbReference type="Proteomes" id="UP000285146">
    <property type="component" value="Unassembled WGS sequence"/>
</dbReference>
<dbReference type="AlphaFoldDB" id="A0A423VS34"/>
<comment type="caution">
    <text evidence="2">The sequence shown here is derived from an EMBL/GenBank/DDBJ whole genome shotgun (WGS) entry which is preliminary data.</text>
</comment>
<feature type="compositionally biased region" description="Basic residues" evidence="1">
    <location>
        <begin position="65"/>
        <end position="84"/>
    </location>
</feature>
<sequence>MPETQRIHAIAADLSKPNYTKGMDAGRNHLERRAASGAGRGSNASFKFALRAVTDALVMKARLSASRRPHRRAASHAQLHHHRRLEAEIGIKPQPQSSSRAPTSPITRTSSSSCPSPE</sequence>
<protein>
    <submittedName>
        <fullName evidence="2">Uncharacterized protein</fullName>
    </submittedName>
</protein>